<reference evidence="1 2" key="1">
    <citation type="journal article" date="2022" name="Plant J.">
        <title>Chromosome-level genome of Camellia lanceoleosa provides a valuable resource for understanding genome evolution and self-incompatibility.</title>
        <authorList>
            <person name="Gong W."/>
            <person name="Xiao S."/>
            <person name="Wang L."/>
            <person name="Liao Z."/>
            <person name="Chang Y."/>
            <person name="Mo W."/>
            <person name="Hu G."/>
            <person name="Li W."/>
            <person name="Zhao G."/>
            <person name="Zhu H."/>
            <person name="Hu X."/>
            <person name="Ji K."/>
            <person name="Xiang X."/>
            <person name="Song Q."/>
            <person name="Yuan D."/>
            <person name="Jin S."/>
            <person name="Zhang L."/>
        </authorList>
    </citation>
    <scope>NUCLEOTIDE SEQUENCE [LARGE SCALE GENOMIC DNA]</scope>
    <source>
        <strain evidence="1">SQ_2022a</strain>
    </source>
</reference>
<proteinExistence type="predicted"/>
<protein>
    <submittedName>
        <fullName evidence="1">Uncharacterized protein</fullName>
    </submittedName>
</protein>
<organism evidence="1 2">
    <name type="scientific">Camellia lanceoleosa</name>
    <dbReference type="NCBI Taxonomy" id="1840588"/>
    <lineage>
        <taxon>Eukaryota</taxon>
        <taxon>Viridiplantae</taxon>
        <taxon>Streptophyta</taxon>
        <taxon>Embryophyta</taxon>
        <taxon>Tracheophyta</taxon>
        <taxon>Spermatophyta</taxon>
        <taxon>Magnoliopsida</taxon>
        <taxon>eudicotyledons</taxon>
        <taxon>Gunneridae</taxon>
        <taxon>Pentapetalae</taxon>
        <taxon>asterids</taxon>
        <taxon>Ericales</taxon>
        <taxon>Theaceae</taxon>
        <taxon>Camellia</taxon>
    </lineage>
</organism>
<evidence type="ECO:0000313" key="2">
    <source>
        <dbReference type="Proteomes" id="UP001060215"/>
    </source>
</evidence>
<keyword evidence="2" id="KW-1185">Reference proteome</keyword>
<evidence type="ECO:0000313" key="1">
    <source>
        <dbReference type="EMBL" id="KAI7987479.1"/>
    </source>
</evidence>
<gene>
    <name evidence="1" type="ORF">LOK49_LG13G01655</name>
</gene>
<dbReference type="Proteomes" id="UP001060215">
    <property type="component" value="Chromosome 14"/>
</dbReference>
<accession>A0ACC0FG21</accession>
<comment type="caution">
    <text evidence="1">The sequence shown here is derived from an EMBL/GenBank/DDBJ whole genome shotgun (WGS) entry which is preliminary data.</text>
</comment>
<dbReference type="EMBL" id="CM045771">
    <property type="protein sequence ID" value="KAI7987479.1"/>
    <property type="molecule type" value="Genomic_DNA"/>
</dbReference>
<name>A0ACC0FG21_9ERIC</name>
<sequence length="108" mass="11297">MELRDTAMELVFGCCPEVWRELGGGCFRSLHGMELKGSHGVGVWVLTSGGAAEVLGVVQRGGSRGGCWSRLGVRRGVVAEVLWLVWSCGDVAEVSCSPWSCSGLGGGV</sequence>